<dbReference type="EMBL" id="CACSIK010000001">
    <property type="protein sequence ID" value="CAA0086185.1"/>
    <property type="molecule type" value="Genomic_DNA"/>
</dbReference>
<keyword evidence="4" id="KW-1185">Reference proteome</keyword>
<accession>A0A5S9N847</accession>
<dbReference type="Proteomes" id="UP000435877">
    <property type="component" value="Unassembled WGS sequence"/>
</dbReference>
<gene>
    <name evidence="3" type="ORF">IHBHHGIJ_00980</name>
    <name evidence="2" type="ORF">KFEGEMFD_00171</name>
</gene>
<dbReference type="EMBL" id="CACSIM010000001">
    <property type="protein sequence ID" value="CAA0079375.1"/>
    <property type="molecule type" value="Genomic_DNA"/>
</dbReference>
<name>A0A5S9N847_9GAMM</name>
<evidence type="ECO:0000313" key="5">
    <source>
        <dbReference type="Proteomes" id="UP000439591"/>
    </source>
</evidence>
<evidence type="ECO:0000313" key="3">
    <source>
        <dbReference type="EMBL" id="CAA0086185.1"/>
    </source>
</evidence>
<organism evidence="3 4">
    <name type="scientific">Zhongshania aliphaticivorans</name>
    <dbReference type="NCBI Taxonomy" id="1470434"/>
    <lineage>
        <taxon>Bacteria</taxon>
        <taxon>Pseudomonadati</taxon>
        <taxon>Pseudomonadota</taxon>
        <taxon>Gammaproteobacteria</taxon>
        <taxon>Cellvibrionales</taxon>
        <taxon>Spongiibacteraceae</taxon>
        <taxon>Zhongshania</taxon>
    </lineage>
</organism>
<dbReference type="Proteomes" id="UP000439591">
    <property type="component" value="Unassembled WGS sequence"/>
</dbReference>
<evidence type="ECO:0000313" key="4">
    <source>
        <dbReference type="Proteomes" id="UP000435877"/>
    </source>
</evidence>
<proteinExistence type="predicted"/>
<evidence type="ECO:0000256" key="1">
    <source>
        <dbReference type="SAM" id="MobiDB-lite"/>
    </source>
</evidence>
<evidence type="ECO:0000313" key="2">
    <source>
        <dbReference type="EMBL" id="CAA0079375.1"/>
    </source>
</evidence>
<reference evidence="4 5" key="1">
    <citation type="submission" date="2019-11" db="EMBL/GenBank/DDBJ databases">
        <authorList>
            <person name="Holert J."/>
        </authorList>
    </citation>
    <scope>NUCLEOTIDE SEQUENCE [LARGE SCALE GENOMIC DNA]</scope>
    <source>
        <strain evidence="2">BC3_2A</strain>
        <strain evidence="3">SB11_1A</strain>
    </source>
</reference>
<feature type="region of interest" description="Disordered" evidence="1">
    <location>
        <begin position="1"/>
        <end position="21"/>
    </location>
</feature>
<protein>
    <submittedName>
        <fullName evidence="3">Uncharacterized protein</fullName>
    </submittedName>
</protein>
<dbReference type="AlphaFoldDB" id="A0A5S9N847"/>
<sequence>MIMEEGAESAKEKEMNKQSNDMNVKNLCSRKLWELLKNAEWQSNTERFAIETELSDRRHYVEELEQLSGRETMH</sequence>